<dbReference type="InterPro" id="IPR021352">
    <property type="entry name" value="DUF2971"/>
</dbReference>
<evidence type="ECO:0000313" key="2">
    <source>
        <dbReference type="Proteomes" id="UP000070433"/>
    </source>
</evidence>
<keyword evidence="2" id="KW-1185">Reference proteome</keyword>
<reference evidence="1 2" key="1">
    <citation type="journal article" date="2014" name="Int. J. Syst. Evol. Microbiol.">
        <title>Ramlibacter solisilvae sp. nov., isolated from forest soil, and emended description of the genus Ramlibacter.</title>
        <authorList>
            <person name="Lee H.J."/>
            <person name="Lee S.H."/>
            <person name="Lee S.S."/>
            <person name="Lee J.S."/>
            <person name="Kim Y."/>
            <person name="Kim S.C."/>
            <person name="Jeon C.O."/>
        </authorList>
    </citation>
    <scope>NUCLEOTIDE SEQUENCE [LARGE SCALE GENOMIC DNA]</scope>
    <source>
        <strain evidence="1 2">5-10</strain>
    </source>
</reference>
<gene>
    <name evidence="1" type="ORF">UC35_00855</name>
</gene>
<evidence type="ECO:0000313" key="1">
    <source>
        <dbReference type="EMBL" id="AMO21684.1"/>
    </source>
</evidence>
<evidence type="ECO:0008006" key="3">
    <source>
        <dbReference type="Google" id="ProtNLM"/>
    </source>
</evidence>
<dbReference type="AlphaFoldDB" id="A0A127JNU4"/>
<organism evidence="1 2">
    <name type="scientific">Ramlibacter tataouinensis</name>
    <dbReference type="NCBI Taxonomy" id="94132"/>
    <lineage>
        <taxon>Bacteria</taxon>
        <taxon>Pseudomonadati</taxon>
        <taxon>Pseudomonadota</taxon>
        <taxon>Betaproteobacteria</taxon>
        <taxon>Burkholderiales</taxon>
        <taxon>Comamonadaceae</taxon>
        <taxon>Ramlibacter</taxon>
    </lineage>
</organism>
<dbReference type="Pfam" id="PF11185">
    <property type="entry name" value="DUF2971"/>
    <property type="match status" value="1"/>
</dbReference>
<dbReference type="Proteomes" id="UP000070433">
    <property type="component" value="Chromosome"/>
</dbReference>
<dbReference type="EMBL" id="CP010951">
    <property type="protein sequence ID" value="AMO21684.1"/>
    <property type="molecule type" value="Genomic_DNA"/>
</dbReference>
<protein>
    <recommendedName>
        <fullName evidence="3">DUF2971 domain-containing protein</fullName>
    </recommendedName>
</protein>
<accession>A0A127JNU4</accession>
<name>A0A127JNU4_9BURK</name>
<sequence>MTEFAYLNDRREVRYGLDMLLDTVNDMRATASREDVRDLLSAWGDKLGGSKNRVCITSFSGDDDSLSQWRAYGPIAIGFPVHRLSLHVDQSWLQPVEYDPSIQRKLVQIYVHHLVSAFEADTDGNRLERIRDVYHRSDRLLELAVFFKNPAFRSENEYRLAYIDYPEVRSSLGIEGPPRSFRPARGRIVPYVPSTEVLRSKHRYFPLEISEVVLGPESDELLEQGVCEFLAEYSLSTVRVRRSVVPLRS</sequence>
<proteinExistence type="predicted"/>